<dbReference type="EMBL" id="CAFBLJ010000081">
    <property type="protein sequence ID" value="CAB4877633.1"/>
    <property type="molecule type" value="Genomic_DNA"/>
</dbReference>
<dbReference type="CDD" id="cd07067">
    <property type="entry name" value="HP_PGM_like"/>
    <property type="match status" value="1"/>
</dbReference>
<dbReference type="SUPFAM" id="SSF53254">
    <property type="entry name" value="Phosphoglycerate mutase-like"/>
    <property type="match status" value="1"/>
</dbReference>
<dbReference type="InterPro" id="IPR029033">
    <property type="entry name" value="His_PPase_superfam"/>
</dbReference>
<protein>
    <submittedName>
        <fullName evidence="4">Unannotated protein</fullName>
    </submittedName>
</protein>
<evidence type="ECO:0000313" key="4">
    <source>
        <dbReference type="EMBL" id="CAB4877633.1"/>
    </source>
</evidence>
<name>A0A6J7ECX1_9ZZZZ</name>
<evidence type="ECO:0000313" key="6">
    <source>
        <dbReference type="EMBL" id="CAB5032661.1"/>
    </source>
</evidence>
<dbReference type="AlphaFoldDB" id="A0A6J7ECX1"/>
<evidence type="ECO:0000313" key="3">
    <source>
        <dbReference type="EMBL" id="CAB4799649.1"/>
    </source>
</evidence>
<reference evidence="4" key="1">
    <citation type="submission" date="2020-05" db="EMBL/GenBank/DDBJ databases">
        <authorList>
            <person name="Chiriac C."/>
            <person name="Salcher M."/>
            <person name="Ghai R."/>
            <person name="Kavagutti S V."/>
        </authorList>
    </citation>
    <scope>NUCLEOTIDE SEQUENCE</scope>
</reference>
<dbReference type="EMBL" id="CAFAAL010000036">
    <property type="protein sequence ID" value="CAB4799649.1"/>
    <property type="molecule type" value="Genomic_DNA"/>
</dbReference>
<gene>
    <name evidence="1" type="ORF">UFOPK2658_01475</name>
    <name evidence="2" type="ORF">UFOPK2880_00964</name>
    <name evidence="3" type="ORF">UFOPK3004_00596</name>
    <name evidence="4" type="ORF">UFOPK3304_01364</name>
    <name evidence="5" type="ORF">UFOPK3494_01629</name>
    <name evidence="6" type="ORF">UFOPK4134_01169</name>
</gene>
<dbReference type="EMBL" id="CAFBPS010000092">
    <property type="protein sequence ID" value="CAB5032661.1"/>
    <property type="molecule type" value="Genomic_DNA"/>
</dbReference>
<organism evidence="4">
    <name type="scientific">freshwater metagenome</name>
    <dbReference type="NCBI Taxonomy" id="449393"/>
    <lineage>
        <taxon>unclassified sequences</taxon>
        <taxon>metagenomes</taxon>
        <taxon>ecological metagenomes</taxon>
    </lineage>
</organism>
<dbReference type="Pfam" id="PF00300">
    <property type="entry name" value="His_Phos_1"/>
    <property type="match status" value="1"/>
</dbReference>
<evidence type="ECO:0000313" key="2">
    <source>
        <dbReference type="EMBL" id="CAB4773587.1"/>
    </source>
</evidence>
<dbReference type="EMBL" id="CAFBMF010000152">
    <property type="protein sequence ID" value="CAB4912673.1"/>
    <property type="molecule type" value="Genomic_DNA"/>
</dbReference>
<proteinExistence type="predicted"/>
<evidence type="ECO:0000313" key="5">
    <source>
        <dbReference type="EMBL" id="CAB4912673.1"/>
    </source>
</evidence>
<dbReference type="EMBL" id="CAEZYH010000079">
    <property type="protein sequence ID" value="CAB4727367.1"/>
    <property type="molecule type" value="Genomic_DNA"/>
</dbReference>
<dbReference type="SMART" id="SM00855">
    <property type="entry name" value="PGAM"/>
    <property type="match status" value="1"/>
</dbReference>
<dbReference type="InterPro" id="IPR013078">
    <property type="entry name" value="His_Pase_superF_clade-1"/>
</dbReference>
<dbReference type="EMBL" id="CAEZZP010000054">
    <property type="protein sequence ID" value="CAB4773587.1"/>
    <property type="molecule type" value="Genomic_DNA"/>
</dbReference>
<dbReference type="Gene3D" id="3.40.50.1240">
    <property type="entry name" value="Phosphoglycerate mutase-like"/>
    <property type="match status" value="1"/>
</dbReference>
<sequence>MVEVSTIYLVRHAKAGDRSSWDGDDTIRPLSGKGRRQAVAICDRLFDLIALHPDAQLISSPHRRCMQTLEPLAARLRSQVMPDPRLAEGYDREGALELISTLPNGSVMCSHGDVIPDVMAALQRRRTEIIGDPDWRKGTVWVLAREDGEVNEASVWAPPATD</sequence>
<accession>A0A6J7ECX1</accession>
<evidence type="ECO:0000313" key="1">
    <source>
        <dbReference type="EMBL" id="CAB4727367.1"/>
    </source>
</evidence>